<dbReference type="eggNOG" id="COG3882">
    <property type="taxonomic scope" value="Bacteria"/>
</dbReference>
<dbReference type="InterPro" id="IPR036412">
    <property type="entry name" value="HAD-like_sf"/>
</dbReference>
<dbReference type="Pfam" id="PF21211">
    <property type="entry name" value="FkbH_N"/>
    <property type="match status" value="1"/>
</dbReference>
<dbReference type="InterPro" id="IPR049369">
    <property type="entry name" value="BF1531-like_N"/>
</dbReference>
<dbReference type="OrthoDB" id="323926at2"/>
<dbReference type="Gene3D" id="3.40.50.1000">
    <property type="entry name" value="HAD superfamily/HAD-like"/>
    <property type="match status" value="1"/>
</dbReference>
<dbReference type="InterPro" id="IPR023214">
    <property type="entry name" value="HAD_sf"/>
</dbReference>
<dbReference type="InterPro" id="IPR010037">
    <property type="entry name" value="FkbH_domain"/>
</dbReference>
<keyword evidence="3" id="KW-1185">Reference proteome</keyword>
<name>N2AEF3_9FIRM</name>
<protein>
    <submittedName>
        <fullName evidence="2">FkbH domain-containing protein</fullName>
    </submittedName>
</protein>
<dbReference type="HOGENOM" id="CLU_018095_1_0_9"/>
<dbReference type="SUPFAM" id="SSF56784">
    <property type="entry name" value="HAD-like"/>
    <property type="match status" value="1"/>
</dbReference>
<dbReference type="PATRIC" id="fig|1235802.3.peg.2291"/>
<evidence type="ECO:0000259" key="1">
    <source>
        <dbReference type="Pfam" id="PF21211"/>
    </source>
</evidence>
<organism evidence="2 3">
    <name type="scientific">Eubacterium plexicaudatum ASF492</name>
    <dbReference type="NCBI Taxonomy" id="1235802"/>
    <lineage>
        <taxon>Bacteria</taxon>
        <taxon>Bacillati</taxon>
        <taxon>Bacillota</taxon>
        <taxon>Clostridia</taxon>
        <taxon>Eubacteriales</taxon>
        <taxon>Eubacteriaceae</taxon>
        <taxon>Eubacterium</taxon>
    </lineage>
</organism>
<comment type="caution">
    <text evidence="2">The sequence shown here is derived from an EMBL/GenBank/DDBJ whole genome shotgun (WGS) entry which is preliminary data.</text>
</comment>
<accession>N2AEF3</accession>
<dbReference type="EMBL" id="AQFT01000067">
    <property type="protein sequence ID" value="EMZ27807.1"/>
    <property type="molecule type" value="Genomic_DNA"/>
</dbReference>
<dbReference type="InterPro" id="IPR036514">
    <property type="entry name" value="SGNH_hydro_sf"/>
</dbReference>
<evidence type="ECO:0000313" key="3">
    <source>
        <dbReference type="Proteomes" id="UP000012589"/>
    </source>
</evidence>
<dbReference type="InterPro" id="IPR010033">
    <property type="entry name" value="HAD_SF_ppase_IIIC"/>
</dbReference>
<reference evidence="2 3" key="1">
    <citation type="journal article" date="2014" name="Genome Announc.">
        <title>Draft genome sequences of the altered schaedler flora, a defined bacterial community from gnotobiotic mice.</title>
        <authorList>
            <person name="Wannemuehler M.J."/>
            <person name="Overstreet A.M."/>
            <person name="Ward D.V."/>
            <person name="Phillips G.J."/>
        </authorList>
    </citation>
    <scope>NUCLEOTIDE SEQUENCE [LARGE SCALE GENOMIC DNA]</scope>
    <source>
        <strain evidence="2 3">ASF492</strain>
    </source>
</reference>
<evidence type="ECO:0000313" key="2">
    <source>
        <dbReference type="EMBL" id="EMZ27807.1"/>
    </source>
</evidence>
<feature type="domain" description="BF1531-like N-terminal" evidence="1">
    <location>
        <begin position="21"/>
        <end position="216"/>
    </location>
</feature>
<dbReference type="NCBIfam" id="TIGR01686">
    <property type="entry name" value="FkbH"/>
    <property type="match status" value="1"/>
</dbReference>
<dbReference type="Proteomes" id="UP000012589">
    <property type="component" value="Unassembled WGS sequence"/>
</dbReference>
<dbReference type="STRING" id="1235802.C823_02156"/>
<dbReference type="NCBIfam" id="TIGR01681">
    <property type="entry name" value="HAD-SF-IIIC"/>
    <property type="match status" value="1"/>
</dbReference>
<proteinExistence type="predicted"/>
<dbReference type="Gene3D" id="3.40.50.1110">
    <property type="entry name" value="SGNH hydrolase"/>
    <property type="match status" value="1"/>
</dbReference>
<sequence>MYTFKQVKKAEKLRVQGAEYKLVVLGNCATQFLAASISGYAKLEGINLHVFDVDYNQIDVQLRDSDSETYQSKPDAVLIYLASHKLYEEFMRFEIEERVLFADEIMSRLETYWDLILCNCKARILQMNFTEINDKVLGNYSAKAQISFTYQIRKLNMLLQERMMQKSNVYPIDLLSVQIGLGNHVFYDPVLYYTAKMPIALNALPYVASAITDVLKALQGKLKKCVILDLDNTIWGGVIGDDGLAGIEIGELGRGFAFTNFQLWLRQLRERGIILAVCSKNEESTAKEPFEKHKEMILRLSDISIFVSNWEDKASNIKMIQKKLNIGMDSLVFIDDNPFERNLVRTMIPEVTVPELPEDPARYLIYLQELNLFETIVFSDEDKNRTGQYQAEFKRNELKQSFSSIDGYLKGLEMIGEAKAFQQLDYPRIAQLTQRSNQFNLRTIRYTEDDIQRMAEDDRYLTFSYTLQDKFGDHGLIAVVIMEKISKKEVFVNTWIMSCRVLKRGMEGFIVNKMVEEAGKAGFEIIRAQYIPTAKNLMVKDIYKDMGFEMTQEYEYQLCIKQYNRKNNFIKEKLCSE</sequence>
<dbReference type="AlphaFoldDB" id="N2AEF3"/>
<gene>
    <name evidence="2" type="ORF">C823_02156</name>
</gene>